<proteinExistence type="predicted"/>
<name>A0A939T2E4_9ACTN</name>
<reference evidence="1" key="1">
    <citation type="submission" date="2021-03" db="EMBL/GenBank/DDBJ databases">
        <authorList>
            <person name="Kanchanasin P."/>
            <person name="Saeng-In P."/>
            <person name="Phongsopitanun W."/>
            <person name="Yuki M."/>
            <person name="Kudo T."/>
            <person name="Ohkuma M."/>
            <person name="Tanasupawat S."/>
        </authorList>
    </citation>
    <scope>NUCLEOTIDE SEQUENCE</scope>
    <source>
        <strain evidence="1">GKU 128</strain>
    </source>
</reference>
<organism evidence="1 2">
    <name type="scientific">Actinomadura barringtoniae</name>
    <dbReference type="NCBI Taxonomy" id="1427535"/>
    <lineage>
        <taxon>Bacteria</taxon>
        <taxon>Bacillati</taxon>
        <taxon>Actinomycetota</taxon>
        <taxon>Actinomycetes</taxon>
        <taxon>Streptosporangiales</taxon>
        <taxon>Thermomonosporaceae</taxon>
        <taxon>Actinomadura</taxon>
    </lineage>
</organism>
<dbReference type="EMBL" id="JAGEOJ010000008">
    <property type="protein sequence ID" value="MBO2449481.1"/>
    <property type="molecule type" value="Genomic_DNA"/>
</dbReference>
<evidence type="ECO:0000313" key="2">
    <source>
        <dbReference type="Proteomes" id="UP000669179"/>
    </source>
</evidence>
<dbReference type="Proteomes" id="UP000669179">
    <property type="component" value="Unassembled WGS sequence"/>
</dbReference>
<accession>A0A939T2E4</accession>
<dbReference type="RefSeq" id="WP_208257371.1">
    <property type="nucleotide sequence ID" value="NZ_JAGEOJ010000008.1"/>
</dbReference>
<dbReference type="AlphaFoldDB" id="A0A939T2E4"/>
<evidence type="ECO:0000313" key="1">
    <source>
        <dbReference type="EMBL" id="MBO2449481.1"/>
    </source>
</evidence>
<protein>
    <submittedName>
        <fullName evidence="1">Uncharacterized protein</fullName>
    </submittedName>
</protein>
<comment type="caution">
    <text evidence="1">The sequence shown here is derived from an EMBL/GenBank/DDBJ whole genome shotgun (WGS) entry which is preliminary data.</text>
</comment>
<gene>
    <name evidence="1" type="ORF">J4573_20435</name>
</gene>
<sequence>MENERDEIAAAGAKVVEMLGACAAAPDDLEVGRAADEALMDLDRLLTSTDAT</sequence>
<keyword evidence="2" id="KW-1185">Reference proteome</keyword>